<dbReference type="GO" id="GO:0016740">
    <property type="term" value="F:transferase activity"/>
    <property type="evidence" value="ECO:0007669"/>
    <property type="project" value="UniProtKB-KW"/>
</dbReference>
<protein>
    <submittedName>
        <fullName evidence="2">Formyltransferase/hydrolase complex Fhc subunit A</fullName>
        <ecNumber evidence="2">3.5.1.-</ecNumber>
    </submittedName>
</protein>
<dbReference type="SUPFAM" id="SSF51338">
    <property type="entry name" value="Composite domain of metallo-dependent hydrolases"/>
    <property type="match status" value="2"/>
</dbReference>
<sequence length="550" mass="60352">MLRITNGQVHDPANGLSGEVRDVIIDGGTIVSAEGLPQAQLDEMETIDATGCVVMPGGVDIHSHIAGAKVNSGRILCPEEHGSHVSARTAITRAGCGLTVPTTHRTGYLYSKLGYTTAFEAAVPPLEARHAHEELQDLPMLDKGCYTVMGNNHLVMQVLSDSDPVRRKERLRDLVSWLLKASRGYAVKVVNPGGVEDWKWNTGAADLDIPTPPFGVTPRQIISALAETVDDLKLPHSMHLHCNHLGEPGNLATTLATMRNLEGHRAHFTHLQFHSYGKTPKGGFTSGAAEMAEYFNRHPEFTCDVGQIVFGPTLTMTSDAPMEFHLHQMRKAKWASGDIEMESGSGVVPMTYSPGVLVNAIQWAVGLELLLLIKNPWQIILTTDHPNAGPFTAYPEIIKLLMDADYRNSWLEKLHPKVRRYTCLFDLNREYTFDEIAVITRSGPARALGLANKGHIGAGAEADVAIYRIGDDKRAMFNAPAYVLKQGEVVVRDGEIVRTVQGRTLGVSPEGGERLDDELTETFDGYYTVRLANYMVEDEYLDRPEVVPCG</sequence>
<dbReference type="InterPro" id="IPR032466">
    <property type="entry name" value="Metal_Hydrolase"/>
</dbReference>
<feature type="domain" description="Amidohydrolase 3" evidence="1">
    <location>
        <begin position="45"/>
        <end position="497"/>
    </location>
</feature>
<dbReference type="PANTHER" id="PTHR11647:SF1">
    <property type="entry name" value="COLLAPSIN RESPONSE MEDIATOR PROTEIN"/>
    <property type="match status" value="1"/>
</dbReference>
<dbReference type="PIRSF" id="PIRSF006453">
    <property type="entry name" value="FwdA"/>
    <property type="match status" value="1"/>
</dbReference>
<name>A0A1J5N9U9_9BACT</name>
<keyword evidence="2" id="KW-0378">Hydrolase</keyword>
<proteinExistence type="predicted"/>
<keyword evidence="2" id="KW-0808">Transferase</keyword>
<dbReference type="RefSeq" id="WP_071544468.1">
    <property type="nucleotide sequence ID" value="NZ_LKAQ01000001.1"/>
</dbReference>
<dbReference type="SUPFAM" id="SSF51556">
    <property type="entry name" value="Metallo-dependent hydrolases"/>
    <property type="match status" value="1"/>
</dbReference>
<dbReference type="InterPro" id="IPR050378">
    <property type="entry name" value="Metallo-dep_Hydrolases_sf"/>
</dbReference>
<dbReference type="InterPro" id="IPR012027">
    <property type="entry name" value="Formylmethanofuran_DH_asu"/>
</dbReference>
<keyword evidence="3" id="KW-1185">Reference proteome</keyword>
<evidence type="ECO:0000313" key="2">
    <source>
        <dbReference type="EMBL" id="OIQ52411.1"/>
    </source>
</evidence>
<comment type="caution">
    <text evidence="2">The sequence shown here is derived from an EMBL/GenBank/DDBJ whole genome shotgun (WGS) entry which is preliminary data.</text>
</comment>
<dbReference type="Pfam" id="PF07969">
    <property type="entry name" value="Amidohydro_3"/>
    <property type="match status" value="1"/>
</dbReference>
<evidence type="ECO:0000313" key="3">
    <source>
        <dbReference type="Proteomes" id="UP000181901"/>
    </source>
</evidence>
<dbReference type="InterPro" id="IPR011059">
    <property type="entry name" value="Metal-dep_hydrolase_composite"/>
</dbReference>
<dbReference type="GO" id="GO:0016810">
    <property type="term" value="F:hydrolase activity, acting on carbon-nitrogen (but not peptide) bonds"/>
    <property type="evidence" value="ECO:0007669"/>
    <property type="project" value="InterPro"/>
</dbReference>
<dbReference type="PANTHER" id="PTHR11647">
    <property type="entry name" value="HYDRANTOINASE/DIHYDROPYRIMIDINASE FAMILY MEMBER"/>
    <property type="match status" value="1"/>
</dbReference>
<organism evidence="2 3">
    <name type="scientific">Pseudodesulfovibrio hydrargyri</name>
    <dbReference type="NCBI Taxonomy" id="2125990"/>
    <lineage>
        <taxon>Bacteria</taxon>
        <taxon>Pseudomonadati</taxon>
        <taxon>Thermodesulfobacteriota</taxon>
        <taxon>Desulfovibrionia</taxon>
        <taxon>Desulfovibrionales</taxon>
        <taxon>Desulfovibrionaceae</taxon>
    </lineage>
</organism>
<dbReference type="NCBIfam" id="TIGR03121">
    <property type="entry name" value="one_C_dehyd_A"/>
    <property type="match status" value="1"/>
</dbReference>
<dbReference type="EC" id="3.5.1.-" evidence="2"/>
<gene>
    <name evidence="2" type="primary">fhcA</name>
    <name evidence="2" type="ORF">BerOc1_00887</name>
</gene>
<accession>A0A1J5N9U9</accession>
<dbReference type="EMBL" id="LKAQ01000001">
    <property type="protein sequence ID" value="OIQ52411.1"/>
    <property type="molecule type" value="Genomic_DNA"/>
</dbReference>
<dbReference type="OrthoDB" id="9803027at2"/>
<dbReference type="InterPro" id="IPR013108">
    <property type="entry name" value="Amidohydro_3"/>
</dbReference>
<dbReference type="AlphaFoldDB" id="A0A1J5N9U9"/>
<dbReference type="Gene3D" id="2.30.40.10">
    <property type="entry name" value="Urease, subunit C, domain 1"/>
    <property type="match status" value="1"/>
</dbReference>
<dbReference type="Proteomes" id="UP000181901">
    <property type="component" value="Unassembled WGS sequence"/>
</dbReference>
<evidence type="ECO:0000259" key="1">
    <source>
        <dbReference type="Pfam" id="PF07969"/>
    </source>
</evidence>
<reference evidence="2 3" key="1">
    <citation type="submission" date="2015-09" db="EMBL/GenBank/DDBJ databases">
        <title>Genome of Desulfovibrio dechloracetivorans BerOc1, a mercury methylating strain isolated from highly hydrocarbons and metals contaminated coastal sediments.</title>
        <authorList>
            <person name="Goni Urriza M."/>
            <person name="Gassie C."/>
            <person name="Bouchez O."/>
            <person name="Klopp C."/>
            <person name="Ranchou-Peyruse A."/>
            <person name="Remy G."/>
        </authorList>
    </citation>
    <scope>NUCLEOTIDE SEQUENCE [LARGE SCALE GENOMIC DNA]</scope>
    <source>
        <strain evidence="2 3">BerOc1</strain>
    </source>
</reference>